<dbReference type="GO" id="GO:0005737">
    <property type="term" value="C:cytoplasm"/>
    <property type="evidence" value="ECO:0007669"/>
    <property type="project" value="TreeGrafter"/>
</dbReference>
<accession>A0A914VPK9</accession>
<keyword evidence="10" id="KW-1185">Reference proteome</keyword>
<evidence type="ECO:0000256" key="9">
    <source>
        <dbReference type="SAM" id="Phobius"/>
    </source>
</evidence>
<keyword evidence="9" id="KW-0472">Membrane</keyword>
<evidence type="ECO:0000313" key="11">
    <source>
        <dbReference type="WBParaSite" id="PSAMB.scaffold2266size24212.g17059.t1"/>
    </source>
</evidence>
<dbReference type="InterPro" id="IPR017972">
    <property type="entry name" value="Cyt_P450_CS"/>
</dbReference>
<dbReference type="PRINTS" id="PR00385">
    <property type="entry name" value="P450"/>
</dbReference>
<keyword evidence="6 8" id="KW-0503">Monooxygenase</keyword>
<reference evidence="11" key="1">
    <citation type="submission" date="2022-11" db="UniProtKB">
        <authorList>
            <consortium name="WormBaseParasite"/>
        </authorList>
    </citation>
    <scope>IDENTIFICATION</scope>
</reference>
<evidence type="ECO:0000256" key="7">
    <source>
        <dbReference type="PIRSR" id="PIRSR602401-1"/>
    </source>
</evidence>
<evidence type="ECO:0000256" key="5">
    <source>
        <dbReference type="ARBA" id="ARBA00023004"/>
    </source>
</evidence>
<protein>
    <submittedName>
        <fullName evidence="11">Uncharacterized protein</fullName>
    </submittedName>
</protein>
<keyword evidence="4 8" id="KW-0560">Oxidoreductase</keyword>
<dbReference type="GO" id="GO:0006082">
    <property type="term" value="P:organic acid metabolic process"/>
    <property type="evidence" value="ECO:0007669"/>
    <property type="project" value="TreeGrafter"/>
</dbReference>
<dbReference type="InterPro" id="IPR050182">
    <property type="entry name" value="Cytochrome_P450_fam2"/>
</dbReference>
<dbReference type="GO" id="GO:0006805">
    <property type="term" value="P:xenobiotic metabolic process"/>
    <property type="evidence" value="ECO:0007669"/>
    <property type="project" value="TreeGrafter"/>
</dbReference>
<keyword evidence="9" id="KW-1133">Transmembrane helix</keyword>
<dbReference type="PRINTS" id="PR00463">
    <property type="entry name" value="EP450I"/>
</dbReference>
<dbReference type="PANTHER" id="PTHR24300">
    <property type="entry name" value="CYTOCHROME P450 508A4-RELATED"/>
    <property type="match status" value="1"/>
</dbReference>
<dbReference type="SUPFAM" id="SSF48264">
    <property type="entry name" value="Cytochrome P450"/>
    <property type="match status" value="1"/>
</dbReference>
<dbReference type="FunFam" id="1.10.630.10:FF:000036">
    <property type="entry name" value="CYtochrome P450 family"/>
    <property type="match status" value="1"/>
</dbReference>
<evidence type="ECO:0000256" key="8">
    <source>
        <dbReference type="RuleBase" id="RU000461"/>
    </source>
</evidence>
<name>A0A914VPK9_9BILA</name>
<evidence type="ECO:0000256" key="1">
    <source>
        <dbReference type="ARBA" id="ARBA00001971"/>
    </source>
</evidence>
<organism evidence="10 11">
    <name type="scientific">Plectus sambesii</name>
    <dbReference type="NCBI Taxonomy" id="2011161"/>
    <lineage>
        <taxon>Eukaryota</taxon>
        <taxon>Metazoa</taxon>
        <taxon>Ecdysozoa</taxon>
        <taxon>Nematoda</taxon>
        <taxon>Chromadorea</taxon>
        <taxon>Plectida</taxon>
        <taxon>Plectina</taxon>
        <taxon>Plectoidea</taxon>
        <taxon>Plectidae</taxon>
        <taxon>Plectus</taxon>
    </lineage>
</organism>
<dbReference type="InterPro" id="IPR001128">
    <property type="entry name" value="Cyt_P450"/>
</dbReference>
<dbReference type="GO" id="GO:0020037">
    <property type="term" value="F:heme binding"/>
    <property type="evidence" value="ECO:0007669"/>
    <property type="project" value="InterPro"/>
</dbReference>
<dbReference type="InterPro" id="IPR002401">
    <property type="entry name" value="Cyt_P450_E_grp-I"/>
</dbReference>
<proteinExistence type="inferred from homology"/>
<evidence type="ECO:0000256" key="3">
    <source>
        <dbReference type="ARBA" id="ARBA00022723"/>
    </source>
</evidence>
<dbReference type="GO" id="GO:0005506">
    <property type="term" value="F:iron ion binding"/>
    <property type="evidence" value="ECO:0007669"/>
    <property type="project" value="InterPro"/>
</dbReference>
<feature type="binding site" description="axial binding residue" evidence="7">
    <location>
        <position position="514"/>
    </location>
    <ligand>
        <name>heme</name>
        <dbReference type="ChEBI" id="CHEBI:30413"/>
    </ligand>
    <ligandPart>
        <name>Fe</name>
        <dbReference type="ChEBI" id="CHEBI:18248"/>
    </ligandPart>
</feature>
<evidence type="ECO:0000256" key="4">
    <source>
        <dbReference type="ARBA" id="ARBA00023002"/>
    </source>
</evidence>
<dbReference type="Gene3D" id="1.10.630.10">
    <property type="entry name" value="Cytochrome P450"/>
    <property type="match status" value="1"/>
</dbReference>
<comment type="similarity">
    <text evidence="2 8">Belongs to the cytochrome P450 family.</text>
</comment>
<dbReference type="Proteomes" id="UP000887566">
    <property type="component" value="Unplaced"/>
</dbReference>
<dbReference type="AlphaFoldDB" id="A0A914VPK9"/>
<evidence type="ECO:0000256" key="6">
    <source>
        <dbReference type="ARBA" id="ARBA00023033"/>
    </source>
</evidence>
<keyword evidence="9" id="KW-0812">Transmembrane</keyword>
<keyword evidence="5 7" id="KW-0408">Iron</keyword>
<dbReference type="Pfam" id="PF00067">
    <property type="entry name" value="p450"/>
    <property type="match status" value="1"/>
</dbReference>
<sequence length="572" mass="65437">MDSYVSLSDENSPLLVDFHLPVSSSFAPHQSKIFMSVRRSLTNCQIVTIFCNIPSRFITDYNVDYEAEMTATLIILGCVGCFGYYLYYQFISRRRGYPNGPIPLPVIGNLHQIDFDAPHVTMANWKKIYGPVFTVWLPKANVVIADYSTLKEALIKQGDTFAGRYIGFVYGIFTRHAIDGTGIILSQKAGWQAQRRFSLHVFRNFGMGSNLMERKVMHQTWILIDHIKHEMNNNKSQVMNLELAISLCVGNIIHDLIMGRGFEYGDPKFTHFKHLIDSTLKQVASPQLLFIDTYPWLRFIIPGALGLTEYSKNGFAIQDFFLNEIEDHKKVLKLDSAPEDYIDCYLLEMARRRKAGEDMKHYDERTLAINVGDLWTGGMETTLTTLRWGILYLIRYPEVQAKVYREIRSELGTTPVCMADKARMPYMSATLNEIQRIINILPWNIQHSTLKDTVLSGHKIRQGTTIMAQIAAVHVDPDIFPEPFEFRPQRFLDKSGQLIKIEEFNPFGLGKRSCLGESLARMELFLIFTTLMQHFRFACVPGQVPTLKPIVGMTTVPRPYDCVVSLRNDNGH</sequence>
<evidence type="ECO:0000313" key="10">
    <source>
        <dbReference type="Proteomes" id="UP000887566"/>
    </source>
</evidence>
<feature type="transmembrane region" description="Helical" evidence="9">
    <location>
        <begin position="69"/>
        <end position="87"/>
    </location>
</feature>
<keyword evidence="7 8" id="KW-0349">Heme</keyword>
<comment type="cofactor">
    <cofactor evidence="1 7">
        <name>heme</name>
        <dbReference type="ChEBI" id="CHEBI:30413"/>
    </cofactor>
</comment>
<dbReference type="InterPro" id="IPR036396">
    <property type="entry name" value="Cyt_P450_sf"/>
</dbReference>
<dbReference type="WBParaSite" id="PSAMB.scaffold2266size24212.g17059.t1">
    <property type="protein sequence ID" value="PSAMB.scaffold2266size24212.g17059.t1"/>
    <property type="gene ID" value="PSAMB.scaffold2266size24212.g17059"/>
</dbReference>
<dbReference type="PROSITE" id="PS00086">
    <property type="entry name" value="CYTOCHROME_P450"/>
    <property type="match status" value="1"/>
</dbReference>
<keyword evidence="3 7" id="KW-0479">Metal-binding</keyword>
<dbReference type="GO" id="GO:0016712">
    <property type="term" value="F:oxidoreductase activity, acting on paired donors, with incorporation or reduction of molecular oxygen, reduced flavin or flavoprotein as one donor, and incorporation of one atom of oxygen"/>
    <property type="evidence" value="ECO:0007669"/>
    <property type="project" value="TreeGrafter"/>
</dbReference>
<dbReference type="PANTHER" id="PTHR24300:SF375">
    <property type="entry name" value="CYTOCHROME P450 FAMILY"/>
    <property type="match status" value="1"/>
</dbReference>
<evidence type="ECO:0000256" key="2">
    <source>
        <dbReference type="ARBA" id="ARBA00010617"/>
    </source>
</evidence>